<dbReference type="InterPro" id="IPR001226">
    <property type="entry name" value="Flavodoxin_CS"/>
</dbReference>
<protein>
    <submittedName>
        <fullName evidence="2">Unannotated protein</fullName>
    </submittedName>
</protein>
<dbReference type="Gene3D" id="3.40.50.360">
    <property type="match status" value="1"/>
</dbReference>
<dbReference type="InterPro" id="IPR029039">
    <property type="entry name" value="Flavoprotein-like_sf"/>
</dbReference>
<proteinExistence type="predicted"/>
<dbReference type="InterPro" id="IPR008254">
    <property type="entry name" value="Flavodoxin/NO_synth"/>
</dbReference>
<dbReference type="GO" id="GO:0010181">
    <property type="term" value="F:FMN binding"/>
    <property type="evidence" value="ECO:0007669"/>
    <property type="project" value="InterPro"/>
</dbReference>
<dbReference type="PROSITE" id="PS00201">
    <property type="entry name" value="FLAVODOXIN"/>
    <property type="match status" value="1"/>
</dbReference>
<dbReference type="SUPFAM" id="SSF52218">
    <property type="entry name" value="Flavoproteins"/>
    <property type="match status" value="1"/>
</dbReference>
<dbReference type="EMBL" id="CAFBLS010000023">
    <property type="protein sequence ID" value="CAB4862924.1"/>
    <property type="molecule type" value="Genomic_DNA"/>
</dbReference>
<sequence length="180" mass="19124">MHALLVFESMFGNTLEVANAVAAGIAEATDGAMVDVAEVGTLPAVGPDVDLLVVGGPTHAFGMSRPTTRQSARDQMRNHDDVPAGVVSEGIGVREWLDQLPAAHAHLLCAAFDTRVSSPRVPGSAAHGMAKRLRHKGYAEASEPHTFWVAGTEGPVIEGEISKAREWGRSLAISTRSHRW</sequence>
<name>A0A6J7D1Z4_9ZZZZ</name>
<evidence type="ECO:0000259" key="1">
    <source>
        <dbReference type="PROSITE" id="PS50902"/>
    </source>
</evidence>
<organism evidence="2">
    <name type="scientific">freshwater metagenome</name>
    <dbReference type="NCBI Taxonomy" id="449393"/>
    <lineage>
        <taxon>unclassified sequences</taxon>
        <taxon>metagenomes</taxon>
        <taxon>ecological metagenomes</taxon>
    </lineage>
</organism>
<dbReference type="PROSITE" id="PS50902">
    <property type="entry name" value="FLAVODOXIN_LIKE"/>
    <property type="match status" value="1"/>
</dbReference>
<gene>
    <name evidence="2" type="ORF">UFOPK3402_00307</name>
</gene>
<evidence type="ECO:0000313" key="2">
    <source>
        <dbReference type="EMBL" id="CAB4862924.1"/>
    </source>
</evidence>
<dbReference type="AlphaFoldDB" id="A0A6J7D1Z4"/>
<accession>A0A6J7D1Z4</accession>
<reference evidence="2" key="1">
    <citation type="submission" date="2020-05" db="EMBL/GenBank/DDBJ databases">
        <authorList>
            <person name="Chiriac C."/>
            <person name="Salcher M."/>
            <person name="Ghai R."/>
            <person name="Kavagutti S V."/>
        </authorList>
    </citation>
    <scope>NUCLEOTIDE SEQUENCE</scope>
</reference>
<dbReference type="GO" id="GO:0009055">
    <property type="term" value="F:electron transfer activity"/>
    <property type="evidence" value="ECO:0007669"/>
    <property type="project" value="InterPro"/>
</dbReference>
<feature type="domain" description="Flavodoxin-like" evidence="1">
    <location>
        <begin position="3"/>
        <end position="172"/>
    </location>
</feature>